<dbReference type="InterPro" id="IPR047057">
    <property type="entry name" value="MerR_fam"/>
</dbReference>
<evidence type="ECO:0000256" key="2">
    <source>
        <dbReference type="ARBA" id="ARBA00023015"/>
    </source>
</evidence>
<organism evidence="6 7">
    <name type="scientific">Apilactobacillus bombintestini</name>
    <dbReference type="NCBI Taxonomy" id="2419772"/>
    <lineage>
        <taxon>Bacteria</taxon>
        <taxon>Bacillati</taxon>
        <taxon>Bacillota</taxon>
        <taxon>Bacilli</taxon>
        <taxon>Lactobacillales</taxon>
        <taxon>Lactobacillaceae</taxon>
        <taxon>Apilactobacillus</taxon>
    </lineage>
</organism>
<dbReference type="SMART" id="SM00422">
    <property type="entry name" value="HTH_MERR"/>
    <property type="match status" value="1"/>
</dbReference>
<name>A0A387ATP2_9LACO</name>
<dbReference type="SUPFAM" id="SSF46955">
    <property type="entry name" value="Putative DNA-binding domain"/>
    <property type="match status" value="1"/>
</dbReference>
<gene>
    <name evidence="6" type="ORF">D7I45_05870</name>
</gene>
<dbReference type="AlphaFoldDB" id="A0A387ATP2"/>
<dbReference type="CDD" id="cd01105">
    <property type="entry name" value="HTH_GlnR-like"/>
    <property type="match status" value="1"/>
</dbReference>
<evidence type="ECO:0000259" key="5">
    <source>
        <dbReference type="PROSITE" id="PS50937"/>
    </source>
</evidence>
<evidence type="ECO:0000313" key="7">
    <source>
        <dbReference type="Proteomes" id="UP000272003"/>
    </source>
</evidence>
<protein>
    <submittedName>
        <fullName evidence="6">MerR family transcriptional regulator</fullName>
    </submittedName>
</protein>
<dbReference type="EMBL" id="CP032626">
    <property type="protein sequence ID" value="AYF93018.1"/>
    <property type="molecule type" value="Genomic_DNA"/>
</dbReference>
<dbReference type="GO" id="GO:0003677">
    <property type="term" value="F:DNA binding"/>
    <property type="evidence" value="ECO:0007669"/>
    <property type="project" value="UniProtKB-KW"/>
</dbReference>
<evidence type="ECO:0000313" key="6">
    <source>
        <dbReference type="EMBL" id="AYF93018.1"/>
    </source>
</evidence>
<dbReference type="Proteomes" id="UP000272003">
    <property type="component" value="Chromosome"/>
</dbReference>
<keyword evidence="2" id="KW-0805">Transcription regulation</keyword>
<dbReference type="OrthoDB" id="9806513at2"/>
<evidence type="ECO:0000256" key="4">
    <source>
        <dbReference type="ARBA" id="ARBA00023163"/>
    </source>
</evidence>
<dbReference type="KEGG" id="abom:D7I45_05870"/>
<dbReference type="InterPro" id="IPR000551">
    <property type="entry name" value="MerR-type_HTH_dom"/>
</dbReference>
<dbReference type="PROSITE" id="PS50937">
    <property type="entry name" value="HTH_MERR_2"/>
    <property type="match status" value="1"/>
</dbReference>
<accession>A0A387ATP2</accession>
<keyword evidence="3" id="KW-0238">DNA-binding</keyword>
<proteinExistence type="predicted"/>
<feature type="domain" description="HTH merR-type" evidence="5">
    <location>
        <begin position="24"/>
        <end position="93"/>
    </location>
</feature>
<dbReference type="Gene3D" id="1.10.1660.10">
    <property type="match status" value="1"/>
</dbReference>
<evidence type="ECO:0000256" key="1">
    <source>
        <dbReference type="ARBA" id="ARBA00022491"/>
    </source>
</evidence>
<keyword evidence="7" id="KW-1185">Reference proteome</keyword>
<sequence length="156" mass="18682">MKRGSYMLGLKKLFPDKMDLNKLIFRIGEVSKMLNVSTRQLRYWEKKGYIESIRDEKGSSRVFNMENFTRVSLIKYYLDKGFTLVRANEITQTNMSNMAYLRRFVMYAFQDIEMIENQPAINLGYFDDEKTSILYGFIDKNDEVKYRVIKNKEEDR</sequence>
<reference evidence="6 7" key="1">
    <citation type="submission" date="2018-09" db="EMBL/GenBank/DDBJ databases">
        <title>Genome sequencing of strain BHWM-4.</title>
        <authorList>
            <person name="Heo J."/>
            <person name="Kim S.-J."/>
            <person name="Kwon S.-W."/>
        </authorList>
    </citation>
    <scope>NUCLEOTIDE SEQUENCE [LARGE SCALE GENOMIC DNA]</scope>
    <source>
        <strain evidence="6 7">BHWM-4</strain>
    </source>
</reference>
<keyword evidence="4" id="KW-0804">Transcription</keyword>
<dbReference type="PANTHER" id="PTHR30204">
    <property type="entry name" value="REDOX-CYCLING DRUG-SENSING TRANSCRIPTIONAL ACTIVATOR SOXR"/>
    <property type="match status" value="1"/>
</dbReference>
<dbReference type="Pfam" id="PF13411">
    <property type="entry name" value="MerR_1"/>
    <property type="match status" value="1"/>
</dbReference>
<keyword evidence="1" id="KW-0678">Repressor</keyword>
<evidence type="ECO:0000256" key="3">
    <source>
        <dbReference type="ARBA" id="ARBA00023125"/>
    </source>
</evidence>
<dbReference type="InterPro" id="IPR009061">
    <property type="entry name" value="DNA-bd_dom_put_sf"/>
</dbReference>
<dbReference type="PANTHER" id="PTHR30204:SF69">
    <property type="entry name" value="MERR-FAMILY TRANSCRIPTIONAL REGULATOR"/>
    <property type="match status" value="1"/>
</dbReference>
<dbReference type="GO" id="GO:0003700">
    <property type="term" value="F:DNA-binding transcription factor activity"/>
    <property type="evidence" value="ECO:0007669"/>
    <property type="project" value="InterPro"/>
</dbReference>